<name>A0A7R9K9C8_TIMGE</name>
<keyword evidence="1" id="KW-0732">Signal</keyword>
<reference evidence="2" key="1">
    <citation type="submission" date="2020-11" db="EMBL/GenBank/DDBJ databases">
        <authorList>
            <person name="Tran Van P."/>
        </authorList>
    </citation>
    <scope>NUCLEOTIDE SEQUENCE</scope>
</reference>
<accession>A0A7R9K9C8</accession>
<feature type="chain" id="PRO_5031142011" evidence="1">
    <location>
        <begin position="20"/>
        <end position="101"/>
    </location>
</feature>
<evidence type="ECO:0000313" key="2">
    <source>
        <dbReference type="EMBL" id="CAD7611987.1"/>
    </source>
</evidence>
<proteinExistence type="predicted"/>
<organism evidence="2">
    <name type="scientific">Timema genevievae</name>
    <name type="common">Walking stick</name>
    <dbReference type="NCBI Taxonomy" id="629358"/>
    <lineage>
        <taxon>Eukaryota</taxon>
        <taxon>Metazoa</taxon>
        <taxon>Ecdysozoa</taxon>
        <taxon>Arthropoda</taxon>
        <taxon>Hexapoda</taxon>
        <taxon>Insecta</taxon>
        <taxon>Pterygota</taxon>
        <taxon>Neoptera</taxon>
        <taxon>Polyneoptera</taxon>
        <taxon>Phasmatodea</taxon>
        <taxon>Timematodea</taxon>
        <taxon>Timematoidea</taxon>
        <taxon>Timematidae</taxon>
        <taxon>Timema</taxon>
    </lineage>
</organism>
<evidence type="ECO:0000256" key="1">
    <source>
        <dbReference type="SAM" id="SignalP"/>
    </source>
</evidence>
<dbReference type="EMBL" id="OE847971">
    <property type="protein sequence ID" value="CAD7611987.1"/>
    <property type="molecule type" value="Genomic_DNA"/>
</dbReference>
<feature type="signal peptide" evidence="1">
    <location>
        <begin position="1"/>
        <end position="19"/>
    </location>
</feature>
<protein>
    <submittedName>
        <fullName evidence="2">Uncharacterized protein</fullName>
    </submittedName>
</protein>
<dbReference type="AlphaFoldDB" id="A0A7R9K9C8"/>
<sequence length="101" mass="11170">MKMILMSACVVMLCSLCGGATVSSDPKQLTGGSGNRGPYDCPLCDSSVYSYCSNKLLHDACCCISPKEKSKKRIGWVRKEFEVWDCSEKIRGKTFYLPEQA</sequence>
<gene>
    <name evidence="2" type="ORF">TGEB3V08_LOCUS11087</name>
</gene>